<dbReference type="InterPro" id="IPR050455">
    <property type="entry name" value="Tpx_Peroxidase_subfamily"/>
</dbReference>
<dbReference type="AlphaFoldDB" id="A0A7Z0D3R3"/>
<dbReference type="SUPFAM" id="SSF52833">
    <property type="entry name" value="Thioredoxin-like"/>
    <property type="match status" value="1"/>
</dbReference>
<dbReference type="PANTHER" id="PTHR43110:SF1">
    <property type="entry name" value="THIOL PEROXIDASE"/>
    <property type="match status" value="1"/>
</dbReference>
<evidence type="ECO:0000313" key="6">
    <source>
        <dbReference type="Proteomes" id="UP000539111"/>
    </source>
</evidence>
<keyword evidence="1" id="KW-0560">Oxidoreductase</keyword>
<dbReference type="InterPro" id="IPR013766">
    <property type="entry name" value="Thioredoxin_domain"/>
</dbReference>
<keyword evidence="3" id="KW-0676">Redox-active center</keyword>
<evidence type="ECO:0000313" key="5">
    <source>
        <dbReference type="EMBL" id="NYI68290.1"/>
    </source>
</evidence>
<organism evidence="5 6">
    <name type="scientific">Spelaeicoccus albus</name>
    <dbReference type="NCBI Taxonomy" id="1280376"/>
    <lineage>
        <taxon>Bacteria</taxon>
        <taxon>Bacillati</taxon>
        <taxon>Actinomycetota</taxon>
        <taxon>Actinomycetes</taxon>
        <taxon>Micrococcales</taxon>
        <taxon>Brevibacteriaceae</taxon>
        <taxon>Spelaeicoccus</taxon>
    </lineage>
</organism>
<dbReference type="InterPro" id="IPR000866">
    <property type="entry name" value="AhpC/TSA"/>
</dbReference>
<evidence type="ECO:0000256" key="1">
    <source>
        <dbReference type="ARBA" id="ARBA00022559"/>
    </source>
</evidence>
<dbReference type="RefSeq" id="WP_179428657.1">
    <property type="nucleotide sequence ID" value="NZ_JACBZP010000001.1"/>
</dbReference>
<dbReference type="EMBL" id="JACBZP010000001">
    <property type="protein sequence ID" value="NYI68290.1"/>
    <property type="molecule type" value="Genomic_DNA"/>
</dbReference>
<reference evidence="5 6" key="1">
    <citation type="submission" date="2020-07" db="EMBL/GenBank/DDBJ databases">
        <title>Sequencing the genomes of 1000 actinobacteria strains.</title>
        <authorList>
            <person name="Klenk H.-P."/>
        </authorList>
    </citation>
    <scope>NUCLEOTIDE SEQUENCE [LARGE SCALE GENOMIC DNA]</scope>
    <source>
        <strain evidence="5 6">DSM 26341</strain>
    </source>
</reference>
<dbReference type="Proteomes" id="UP000539111">
    <property type="component" value="Unassembled WGS sequence"/>
</dbReference>
<keyword evidence="6" id="KW-1185">Reference proteome</keyword>
<evidence type="ECO:0000256" key="2">
    <source>
        <dbReference type="ARBA" id="ARBA00022862"/>
    </source>
</evidence>
<dbReference type="Gene3D" id="3.40.30.10">
    <property type="entry name" value="Glutaredoxin"/>
    <property type="match status" value="1"/>
</dbReference>
<gene>
    <name evidence="5" type="ORF">BJY26_002596</name>
</gene>
<dbReference type="InterPro" id="IPR036249">
    <property type="entry name" value="Thioredoxin-like_sf"/>
</dbReference>
<accession>A0A7Z0D3R3</accession>
<proteinExistence type="predicted"/>
<evidence type="ECO:0000259" key="4">
    <source>
        <dbReference type="PROSITE" id="PS51352"/>
    </source>
</evidence>
<feature type="domain" description="Thioredoxin" evidence="4">
    <location>
        <begin position="3"/>
        <end position="151"/>
    </location>
</feature>
<dbReference type="PROSITE" id="PS51352">
    <property type="entry name" value="THIOREDOXIN_2"/>
    <property type="match status" value="1"/>
</dbReference>
<dbReference type="PANTHER" id="PTHR43110">
    <property type="entry name" value="THIOL PEROXIDASE"/>
    <property type="match status" value="1"/>
</dbReference>
<comment type="caution">
    <text evidence="5">The sequence shown here is derived from an EMBL/GenBank/DDBJ whole genome shotgun (WGS) entry which is preliminary data.</text>
</comment>
<keyword evidence="1" id="KW-0575">Peroxidase</keyword>
<dbReference type="Pfam" id="PF00578">
    <property type="entry name" value="AhpC-TSA"/>
    <property type="match status" value="1"/>
</dbReference>
<keyword evidence="2" id="KW-0049">Antioxidant</keyword>
<sequence length="163" mass="17200">MRELVGSPAPFFALDDQFGQRHTPGDYAGTSLLIVFFPFAFSPICSSEMGELNELAGEAEGRGGWSVVCISADSKYALREFGDSHELSLTMLSDFWPHGAASARYGAFDAASGRAGRGTVVIAPDGIIDQAELSDAGHARDLAGWVRRARTIGLESGSAGRSA</sequence>
<evidence type="ECO:0000256" key="3">
    <source>
        <dbReference type="ARBA" id="ARBA00023284"/>
    </source>
</evidence>
<dbReference type="GO" id="GO:0004601">
    <property type="term" value="F:peroxidase activity"/>
    <property type="evidence" value="ECO:0007669"/>
    <property type="project" value="UniProtKB-KW"/>
</dbReference>
<name>A0A7Z0D3R3_9MICO</name>
<protein>
    <submittedName>
        <fullName evidence="5">Peroxiredoxin</fullName>
    </submittedName>
</protein>